<dbReference type="InterPro" id="IPR018465">
    <property type="entry name" value="Scm3/HJURP"/>
</dbReference>
<feature type="compositionally biased region" description="Polar residues" evidence="1">
    <location>
        <begin position="247"/>
        <end position="270"/>
    </location>
</feature>
<dbReference type="Gene3D" id="1.10.20.10">
    <property type="entry name" value="Histone, subunit A"/>
    <property type="match status" value="1"/>
</dbReference>
<dbReference type="OrthoDB" id="2420608at2759"/>
<dbReference type="PANTHER" id="PTHR15992">
    <property type="entry name" value="HOLLIDAY JUNCTION RECOGNITION PROTEIN"/>
    <property type="match status" value="1"/>
</dbReference>
<feature type="compositionally biased region" description="Polar residues" evidence="1">
    <location>
        <begin position="1268"/>
        <end position="1281"/>
    </location>
</feature>
<protein>
    <recommendedName>
        <fullName evidence="2">Myb-like domain-containing protein</fullName>
    </recommendedName>
</protein>
<gene>
    <name evidence="3" type="ORF">NA57DRAFT_75108</name>
</gene>
<dbReference type="InterPro" id="IPR009072">
    <property type="entry name" value="Histone-fold"/>
</dbReference>
<evidence type="ECO:0000259" key="2">
    <source>
        <dbReference type="PROSITE" id="PS50090"/>
    </source>
</evidence>
<evidence type="ECO:0000256" key="1">
    <source>
        <dbReference type="SAM" id="MobiDB-lite"/>
    </source>
</evidence>
<feature type="compositionally biased region" description="Acidic residues" evidence="1">
    <location>
        <begin position="120"/>
        <end position="136"/>
    </location>
</feature>
<feature type="region of interest" description="Disordered" evidence="1">
    <location>
        <begin position="950"/>
        <end position="971"/>
    </location>
</feature>
<dbReference type="GO" id="GO:0046982">
    <property type="term" value="F:protein heterodimerization activity"/>
    <property type="evidence" value="ECO:0007669"/>
    <property type="project" value="InterPro"/>
</dbReference>
<dbReference type="CDD" id="cd00167">
    <property type="entry name" value="SANT"/>
    <property type="match status" value="1"/>
</dbReference>
<comment type="caution">
    <text evidence="3">The sequence shown here is derived from an EMBL/GenBank/DDBJ whole genome shotgun (WGS) entry which is preliminary data.</text>
</comment>
<feature type="compositionally biased region" description="Polar residues" evidence="1">
    <location>
        <begin position="459"/>
        <end position="472"/>
    </location>
</feature>
<feature type="domain" description="Myb-like" evidence="2">
    <location>
        <begin position="583"/>
        <end position="634"/>
    </location>
</feature>
<feature type="region of interest" description="Disordered" evidence="1">
    <location>
        <begin position="451"/>
        <end position="475"/>
    </location>
</feature>
<organism evidence="3 4">
    <name type="scientific">Rhizodiscina lignyota</name>
    <dbReference type="NCBI Taxonomy" id="1504668"/>
    <lineage>
        <taxon>Eukaryota</taxon>
        <taxon>Fungi</taxon>
        <taxon>Dikarya</taxon>
        <taxon>Ascomycota</taxon>
        <taxon>Pezizomycotina</taxon>
        <taxon>Dothideomycetes</taxon>
        <taxon>Pleosporomycetidae</taxon>
        <taxon>Aulographales</taxon>
        <taxon>Rhizodiscinaceae</taxon>
        <taxon>Rhizodiscina</taxon>
    </lineage>
</organism>
<feature type="compositionally biased region" description="Basic and acidic residues" evidence="1">
    <location>
        <begin position="107"/>
        <end position="119"/>
    </location>
</feature>
<feature type="compositionally biased region" description="Basic and acidic residues" evidence="1">
    <location>
        <begin position="1438"/>
        <end position="1448"/>
    </location>
</feature>
<feature type="compositionally biased region" description="Acidic residues" evidence="1">
    <location>
        <begin position="145"/>
        <end position="160"/>
    </location>
</feature>
<proteinExistence type="predicted"/>
<dbReference type="Gene3D" id="1.10.10.60">
    <property type="entry name" value="Homeodomain-like"/>
    <property type="match status" value="1"/>
</dbReference>
<feature type="compositionally biased region" description="Acidic residues" evidence="1">
    <location>
        <begin position="1521"/>
        <end position="1531"/>
    </location>
</feature>
<feature type="compositionally biased region" description="Polar residues" evidence="1">
    <location>
        <begin position="1341"/>
        <end position="1366"/>
    </location>
</feature>
<feature type="region of interest" description="Disordered" evidence="1">
    <location>
        <begin position="107"/>
        <end position="230"/>
    </location>
</feature>
<dbReference type="Proteomes" id="UP000799772">
    <property type="component" value="Unassembled WGS sequence"/>
</dbReference>
<keyword evidence="4" id="KW-1185">Reference proteome</keyword>
<dbReference type="Pfam" id="PF10384">
    <property type="entry name" value="Scm3"/>
    <property type="match status" value="1"/>
</dbReference>
<reference evidence="3" key="1">
    <citation type="journal article" date="2020" name="Stud. Mycol.">
        <title>101 Dothideomycetes genomes: a test case for predicting lifestyles and emergence of pathogens.</title>
        <authorList>
            <person name="Haridas S."/>
            <person name="Albert R."/>
            <person name="Binder M."/>
            <person name="Bloem J."/>
            <person name="Labutti K."/>
            <person name="Salamov A."/>
            <person name="Andreopoulos B."/>
            <person name="Baker S."/>
            <person name="Barry K."/>
            <person name="Bills G."/>
            <person name="Bluhm B."/>
            <person name="Cannon C."/>
            <person name="Castanera R."/>
            <person name="Culley D."/>
            <person name="Daum C."/>
            <person name="Ezra D."/>
            <person name="Gonzalez J."/>
            <person name="Henrissat B."/>
            <person name="Kuo A."/>
            <person name="Liang C."/>
            <person name="Lipzen A."/>
            <person name="Lutzoni F."/>
            <person name="Magnuson J."/>
            <person name="Mondo S."/>
            <person name="Nolan M."/>
            <person name="Ohm R."/>
            <person name="Pangilinan J."/>
            <person name="Park H.-J."/>
            <person name="Ramirez L."/>
            <person name="Alfaro M."/>
            <person name="Sun H."/>
            <person name="Tritt A."/>
            <person name="Yoshinaga Y."/>
            <person name="Zwiers L.-H."/>
            <person name="Turgeon B."/>
            <person name="Goodwin S."/>
            <person name="Spatafora J."/>
            <person name="Crous P."/>
            <person name="Grigoriev I."/>
        </authorList>
    </citation>
    <scope>NUCLEOTIDE SEQUENCE</scope>
    <source>
        <strain evidence="3">CBS 133067</strain>
    </source>
</reference>
<feature type="region of interest" description="Disordered" evidence="1">
    <location>
        <begin position="1419"/>
        <end position="1531"/>
    </location>
</feature>
<dbReference type="SUPFAM" id="SSF46689">
    <property type="entry name" value="Homeodomain-like"/>
    <property type="match status" value="2"/>
</dbReference>
<feature type="compositionally biased region" description="Basic and acidic residues" evidence="1">
    <location>
        <begin position="1328"/>
        <end position="1338"/>
    </location>
</feature>
<dbReference type="GO" id="GO:0042393">
    <property type="term" value="F:histone binding"/>
    <property type="evidence" value="ECO:0007669"/>
    <property type="project" value="InterPro"/>
</dbReference>
<dbReference type="EMBL" id="ML978125">
    <property type="protein sequence ID" value="KAF2099608.1"/>
    <property type="molecule type" value="Genomic_DNA"/>
</dbReference>
<feature type="compositionally biased region" description="Basic residues" evidence="1">
    <location>
        <begin position="703"/>
        <end position="713"/>
    </location>
</feature>
<dbReference type="PANTHER" id="PTHR15992:SF5">
    <property type="entry name" value="HOLLIDAY JUNCTION RECOGNITION PROTEIN"/>
    <property type="match status" value="1"/>
</dbReference>
<feature type="region of interest" description="Disordered" evidence="1">
    <location>
        <begin position="1060"/>
        <end position="1088"/>
    </location>
</feature>
<dbReference type="InterPro" id="IPR009057">
    <property type="entry name" value="Homeodomain-like_sf"/>
</dbReference>
<dbReference type="GO" id="GO:0005634">
    <property type="term" value="C:nucleus"/>
    <property type="evidence" value="ECO:0007669"/>
    <property type="project" value="InterPro"/>
</dbReference>
<feature type="compositionally biased region" description="Polar residues" evidence="1">
    <location>
        <begin position="1170"/>
        <end position="1181"/>
    </location>
</feature>
<dbReference type="SMART" id="SM00717">
    <property type="entry name" value="SANT"/>
    <property type="match status" value="3"/>
</dbReference>
<sequence>MEGVIASPNSQNGSRLLPANDPYPATNFPRLAQTPQRPHLEHASFVYPAEYNEELERDRRKNDLKLKSRFEHIFSKYGKNFAEVGDEVDLVTGELVVNNGHLQHMRNEVDLGDGRKNTWDSEDSDSSSSEEGESASEEGYKSEQVDDPDGSQSDPLDETEGYQSGSYEPSDDDVGSEGRPPIEFDDDLPTDEPTPSLDGSVDVWNDVPELPGDSRRPTFPMRSNAPAFSTTTLKQLENNIATQIAQFMQGYHQTQPSATDGQPHASSHPQPQVKIDLDPSSATYGQITFNHDSSSVAKRPLPDDGVSPTQEAAKRPKFATQASLSYPFMQTPNDVAANVARRIAAAGLPTEPGPDGRWPSYKRSKSGGRTKSGKVASGSIYAQQLEAPDAAPTTDDQATLEEETQIISEEPTEMALQSITDQGTTDADLFIDPVLLGGSSALQTAGRNNLVSAPHHDQSNPASPGSHYSANTARPLVTKRVTKPDVPFTEEDDLLIIELKDNRGMLWPDIHDIFFPERRTNQLQYRYYTYLKPESHNEFTEQDDDLIVELKETDNLTWNVIQREYFPEFSVSQLQYRYYSKLSNTDRKSRWTEEQDELLAELKDIKNLTWAEMRRDYFPGRTLGQIQYRYYNKVRPRDWKERLLELTKTAEEAKIQKRGETLSGHYGKEGKAAAAEDSDGPDEVLWNAYRRLAGASDILSESKKKRHAERKRKKAEEEERKAARKAAKQARKAKTGEQRQRGVSKKKKGDKSGLERSTRPPRSASFETSGYIDNHSLEDDAQLDSDAYNAGQATASTTVHGLGLNMARPANEPQLEHLFRTHSSSVQQQQQQREDAFDLYEHYQKDTRPMTERQRRAQVQESMEAHRQQRLLQEASKLGPMLLPKGSVSAPLVAISPNLVPTSSSLTNSGDAILSNSPAYLSPYPCGLPNKASYQRTKIKKLSQLMLEKELQEGRPGSPSKARQGDSQQAVENQFAPTIQATLTADQRIALEQPEKLDSMGTEVGTPLSELIQTASTPNFTPESGYSEDLNATPCDSTISLDLVDPELERGQITENIFQEHTEAETTRNESSKKLSTQLLSSVEQQQDQRYDENFISSTVQNSVDLTMDGTGEYSLTKLLQSQTSSQRAETIWHRQLAKKTTTKTQEQPMVPPSTQPNRKVGPKAKTSKPKTYSKQNQAPPASQHDGVDVVAASAPQIAAPPPGSLREVLMEAETHRQRASSALEQLKARGYSIGSNLVNTSASDPMHQPLPRELWAGPTATPHITIRNYTPSNLGIQKPSQGEVAPRPPHQALARQTNRQGQADPKLQAHQPLQPQNERQPPVENFVFRKDGPKDPIVRSFSTQKRSSQAPSPSGQGESSKSGTSPLPRVIQSIQAGPNISQMIPRRLNTAGTDSTFTGTDGNAAQIERDTQPHLAALQRPDSEGIISTRSIPRDSSIPDKPGREGESSATDNDASGDELTGHKELFEKTVLGMRASLSFVDTRRPRRSRNNTPVKSNRGLTPRKTPGRISSLTAKEAQIGDDAEADELA</sequence>
<feature type="compositionally biased region" description="Basic residues" evidence="1">
    <location>
        <begin position="360"/>
        <end position="372"/>
    </location>
</feature>
<feature type="region of interest" description="Disordered" evidence="1">
    <location>
        <begin position="700"/>
        <end position="778"/>
    </location>
</feature>
<dbReference type="PROSITE" id="PS50090">
    <property type="entry name" value="MYB_LIKE"/>
    <property type="match status" value="1"/>
</dbReference>
<dbReference type="Pfam" id="PF13921">
    <property type="entry name" value="Myb_DNA-bind_6"/>
    <property type="match status" value="1"/>
</dbReference>
<feature type="compositionally biased region" description="Basic residues" evidence="1">
    <location>
        <begin position="722"/>
        <end position="733"/>
    </location>
</feature>
<evidence type="ECO:0000313" key="3">
    <source>
        <dbReference type="EMBL" id="KAF2099608.1"/>
    </source>
</evidence>
<feature type="region of interest" description="Disordered" evidence="1">
    <location>
        <begin position="1139"/>
        <end position="1188"/>
    </location>
</feature>
<feature type="compositionally biased region" description="Basic and acidic residues" evidence="1">
    <location>
        <begin position="1060"/>
        <end position="1073"/>
    </location>
</feature>
<feature type="compositionally biased region" description="Polar residues" evidence="1">
    <location>
        <begin position="280"/>
        <end position="296"/>
    </location>
</feature>
<feature type="region of interest" description="Disordered" evidence="1">
    <location>
        <begin position="346"/>
        <end position="376"/>
    </location>
</feature>
<feature type="region of interest" description="Disordered" evidence="1">
    <location>
        <begin position="1"/>
        <end position="41"/>
    </location>
</feature>
<accession>A0A9P4IHW7</accession>
<feature type="region of interest" description="Disordered" evidence="1">
    <location>
        <begin position="247"/>
        <end position="317"/>
    </location>
</feature>
<dbReference type="InterPro" id="IPR001005">
    <property type="entry name" value="SANT/Myb"/>
</dbReference>
<evidence type="ECO:0000313" key="4">
    <source>
        <dbReference type="Proteomes" id="UP000799772"/>
    </source>
</evidence>
<name>A0A9P4IHW7_9PEZI</name>
<feature type="region of interest" description="Disordered" evidence="1">
    <location>
        <begin position="1267"/>
        <end position="1369"/>
    </location>
</feature>